<protein>
    <submittedName>
        <fullName evidence="1">Putative HERV-K-19q12 provirus ancestral Pol protein</fullName>
        <ecNumber evidence="1">3.1.26.4</ecNumber>
    </submittedName>
</protein>
<reference evidence="2" key="1">
    <citation type="journal article" date="2013" name="Nat. Biotechnol.">
        <title>Chinese hamster genome sequenced from sorted chromosomes.</title>
        <authorList>
            <person name="Brinkrolf K."/>
            <person name="Rupp O."/>
            <person name="Laux H."/>
            <person name="Kollin F."/>
            <person name="Ernst W."/>
            <person name="Linke B."/>
            <person name="Kofler R."/>
            <person name="Romand S."/>
            <person name="Hesse F."/>
            <person name="Budach W.E."/>
            <person name="Galosy S."/>
            <person name="Muller D."/>
            <person name="Noll T."/>
            <person name="Wienberg J."/>
            <person name="Jostock T."/>
            <person name="Leonard M."/>
            <person name="Grillari J."/>
            <person name="Tauch A."/>
            <person name="Goesmann A."/>
            <person name="Helk B."/>
            <person name="Mott J.E."/>
            <person name="Puhler A."/>
            <person name="Borth N."/>
        </authorList>
    </citation>
    <scope>NUCLEOTIDE SEQUENCE [LARGE SCALE GENOMIC DNA]</scope>
    <source>
        <strain evidence="2">17A/GY</strain>
    </source>
</reference>
<dbReference type="Proteomes" id="UP000030759">
    <property type="component" value="Unassembled WGS sequence"/>
</dbReference>
<evidence type="ECO:0000313" key="2">
    <source>
        <dbReference type="Proteomes" id="UP000030759"/>
    </source>
</evidence>
<sequence length="69" mass="8117">MSNYYPKTDSIKFIKKTVWILPRIVRQTPISGVLTFYTDANKSEEEKLCIPSKLTKIRVEKEKPLDEEK</sequence>
<dbReference type="GO" id="GO:0004523">
    <property type="term" value="F:RNA-DNA hybrid ribonuclease activity"/>
    <property type="evidence" value="ECO:0007669"/>
    <property type="project" value="UniProtKB-EC"/>
</dbReference>
<name>A0A061HYR2_CRIGR</name>
<dbReference type="AlphaFoldDB" id="A0A061HYR2"/>
<dbReference type="EMBL" id="KE686527">
    <property type="protein sequence ID" value="ERE61672.1"/>
    <property type="molecule type" value="Genomic_DNA"/>
</dbReference>
<keyword evidence="1" id="KW-0378">Hydrolase</keyword>
<dbReference type="EC" id="3.1.26.4" evidence="1"/>
<gene>
    <name evidence="1" type="ORF">H671_20954</name>
</gene>
<evidence type="ECO:0000313" key="1">
    <source>
        <dbReference type="EMBL" id="ERE61672.1"/>
    </source>
</evidence>
<proteinExistence type="predicted"/>
<accession>A0A061HYR2</accession>
<organism evidence="1 2">
    <name type="scientific">Cricetulus griseus</name>
    <name type="common">Chinese hamster</name>
    <name type="synonym">Cricetulus barabensis griseus</name>
    <dbReference type="NCBI Taxonomy" id="10029"/>
    <lineage>
        <taxon>Eukaryota</taxon>
        <taxon>Metazoa</taxon>
        <taxon>Chordata</taxon>
        <taxon>Craniata</taxon>
        <taxon>Vertebrata</taxon>
        <taxon>Euteleostomi</taxon>
        <taxon>Mammalia</taxon>
        <taxon>Eutheria</taxon>
        <taxon>Euarchontoglires</taxon>
        <taxon>Glires</taxon>
        <taxon>Rodentia</taxon>
        <taxon>Myomorpha</taxon>
        <taxon>Muroidea</taxon>
        <taxon>Cricetidae</taxon>
        <taxon>Cricetinae</taxon>
        <taxon>Cricetulus</taxon>
    </lineage>
</organism>